<dbReference type="PANTHER" id="PTHR15314">
    <property type="entry name" value="RIBONUCLEASE P PROTEIN SUBUNIT P20"/>
    <property type="match status" value="1"/>
</dbReference>
<evidence type="ECO:0000256" key="4">
    <source>
        <dbReference type="ARBA" id="ARBA00022490"/>
    </source>
</evidence>
<keyword evidence="13" id="KW-1185">Reference proteome</keyword>
<dbReference type="Gene3D" id="3.30.110.20">
    <property type="entry name" value="Alba-like domain"/>
    <property type="match status" value="1"/>
</dbReference>
<dbReference type="AlphaFoldDB" id="A0AAN9BE72"/>
<evidence type="ECO:0000256" key="10">
    <source>
        <dbReference type="ARBA" id="ARBA00068472"/>
    </source>
</evidence>
<dbReference type="FunFam" id="3.30.110.20:FF:000002">
    <property type="entry name" value="Ribonuclease P protein subunit p20"/>
    <property type="match status" value="1"/>
</dbReference>
<evidence type="ECO:0000256" key="11">
    <source>
        <dbReference type="PIRNR" id="PIRNR036572"/>
    </source>
</evidence>
<dbReference type="InterPro" id="IPR014612">
    <property type="entry name" value="Pop7/Rpp20"/>
</dbReference>
<accession>A0AAN9BE72</accession>
<evidence type="ECO:0000313" key="12">
    <source>
        <dbReference type="EMBL" id="KAK7103543.1"/>
    </source>
</evidence>
<evidence type="ECO:0000256" key="7">
    <source>
        <dbReference type="ARBA" id="ARBA00023242"/>
    </source>
</evidence>
<dbReference type="PIRSF" id="PIRSF036572">
    <property type="entry name" value="RPP20"/>
    <property type="match status" value="1"/>
</dbReference>
<dbReference type="GO" id="GO:0000172">
    <property type="term" value="C:ribonuclease MRP complex"/>
    <property type="evidence" value="ECO:0007669"/>
    <property type="project" value="InterPro"/>
</dbReference>
<gene>
    <name evidence="12" type="ORF">V1264_018419</name>
</gene>
<dbReference type="GO" id="GO:0003676">
    <property type="term" value="F:nucleic acid binding"/>
    <property type="evidence" value="ECO:0007669"/>
    <property type="project" value="InterPro"/>
</dbReference>
<dbReference type="Proteomes" id="UP001374579">
    <property type="component" value="Unassembled WGS sequence"/>
</dbReference>
<comment type="function">
    <text evidence="8 11">Component of ribonuclease P, a ribonucleoprotein complex that generates mature tRNA molecules by cleaving their 5'-ends. Also a component of the MRP ribonuclease complex, which cleaves pre-rRNA sequences.</text>
</comment>
<dbReference type="SUPFAM" id="SSF82704">
    <property type="entry name" value="AlbA-like"/>
    <property type="match status" value="1"/>
</dbReference>
<organism evidence="12 13">
    <name type="scientific">Littorina saxatilis</name>
    <dbReference type="NCBI Taxonomy" id="31220"/>
    <lineage>
        <taxon>Eukaryota</taxon>
        <taxon>Metazoa</taxon>
        <taxon>Spiralia</taxon>
        <taxon>Lophotrochozoa</taxon>
        <taxon>Mollusca</taxon>
        <taxon>Gastropoda</taxon>
        <taxon>Caenogastropoda</taxon>
        <taxon>Littorinimorpha</taxon>
        <taxon>Littorinoidea</taxon>
        <taxon>Littorinidae</taxon>
        <taxon>Littorina</taxon>
    </lineage>
</organism>
<evidence type="ECO:0000256" key="3">
    <source>
        <dbReference type="ARBA" id="ARBA00008018"/>
    </source>
</evidence>
<keyword evidence="5 11" id="KW-0698">rRNA processing</keyword>
<dbReference type="GO" id="GO:0006364">
    <property type="term" value="P:rRNA processing"/>
    <property type="evidence" value="ECO:0007669"/>
    <property type="project" value="UniProtKB-KW"/>
</dbReference>
<evidence type="ECO:0000313" key="13">
    <source>
        <dbReference type="Proteomes" id="UP001374579"/>
    </source>
</evidence>
<dbReference type="InterPro" id="IPR036882">
    <property type="entry name" value="Alba-like_dom_sf"/>
</dbReference>
<reference evidence="12 13" key="1">
    <citation type="submission" date="2024-02" db="EMBL/GenBank/DDBJ databases">
        <title>Chromosome-scale genome assembly of the rough periwinkle Littorina saxatilis.</title>
        <authorList>
            <person name="De Jode A."/>
            <person name="Faria R."/>
            <person name="Formenti G."/>
            <person name="Sims Y."/>
            <person name="Smith T.P."/>
            <person name="Tracey A."/>
            <person name="Wood J.M.D."/>
            <person name="Zagrodzka Z.B."/>
            <person name="Johannesson K."/>
            <person name="Butlin R.K."/>
            <person name="Leder E.H."/>
        </authorList>
    </citation>
    <scope>NUCLEOTIDE SEQUENCE [LARGE SCALE GENOMIC DNA]</scope>
    <source>
        <strain evidence="12">Snail1</strain>
        <tissue evidence="12">Muscle</tissue>
    </source>
</reference>
<dbReference type="PANTHER" id="PTHR15314:SF1">
    <property type="entry name" value="RIBONUCLEASE P PROTEIN SUBUNIT P20"/>
    <property type="match status" value="1"/>
</dbReference>
<proteinExistence type="inferred from homology"/>
<dbReference type="GO" id="GO:0004526">
    <property type="term" value="F:ribonuclease P activity"/>
    <property type="evidence" value="ECO:0007669"/>
    <property type="project" value="UniProtKB-UniRule"/>
</dbReference>
<keyword evidence="6 11" id="KW-0819">tRNA processing</keyword>
<evidence type="ECO:0000256" key="1">
    <source>
        <dbReference type="ARBA" id="ARBA00004463"/>
    </source>
</evidence>
<keyword evidence="4" id="KW-0963">Cytoplasm</keyword>
<protein>
    <recommendedName>
        <fullName evidence="10 11">Ribonuclease P protein subunit p20</fullName>
        <shortName evidence="11">RNaseP protein p20</shortName>
    </recommendedName>
</protein>
<evidence type="ECO:0000256" key="8">
    <source>
        <dbReference type="ARBA" id="ARBA00053284"/>
    </source>
</evidence>
<evidence type="ECO:0000256" key="9">
    <source>
        <dbReference type="ARBA" id="ARBA00064615"/>
    </source>
</evidence>
<comment type="subunit">
    <text evidence="9">Component of nuclear RNase P and RNase MRP complexes. RNase P consists of a catalytic RNA moiety and 10 different protein chains; POP1, POP4, POP5, POP7, RPP14, RPP21, RPP25, RPP30, RPP38 and RPP40. Within the RNase P complex, POP1, POP7 and RPP25 form the 'finger' subcomplex, POP5, RPP14, RPP40 and homodimeric RPP30 form the 'palm' subcomplex, and RPP21, POP4 and RPP38 form the 'wrist' subcomplex. All subunits of the RNase P complex interact with the catalytic RNA. Several subunits of RNase P are also part of the RNase MRP complex. RNase MRP consists of a catalytic RNA moiety and about 8 protein subunits; POP1, POP7, RPP25, RPP30, RPP38, RPP40 and possibly also POP4 and POP5. Interacts with SMN1. POP7 forms a heterodimer with RPP25 that binds to the P3 stem loop of the catalytic RNA.</text>
</comment>
<evidence type="ECO:0000256" key="2">
    <source>
        <dbReference type="ARBA" id="ARBA00004604"/>
    </source>
</evidence>
<sequence>MQNPEAKEDKKEKKPKDIFRELIDREEYLLKKRLPAKLPRRKNDVYVSRKTNFQAQLERCQRLLDSGNEVFVHGLGTAINRAINLALQLKERGLGTVEVATHTSTVELVDDLEPETDELEQETQTRHNSAVHIRVYRKEVQEMEQP</sequence>
<keyword evidence="7 11" id="KW-0539">Nucleus</keyword>
<dbReference type="Pfam" id="PF12328">
    <property type="entry name" value="Rpp20"/>
    <property type="match status" value="1"/>
</dbReference>
<comment type="subcellular location">
    <subcellularLocation>
        <location evidence="1">Cytoplasmic granule</location>
    </subcellularLocation>
    <subcellularLocation>
        <location evidence="2 11">Nucleus</location>
        <location evidence="2 11">Nucleolus</location>
    </subcellularLocation>
</comment>
<comment type="caution">
    <text evidence="12">The sequence shown here is derived from an EMBL/GenBank/DDBJ whole genome shotgun (WGS) entry which is preliminary data.</text>
</comment>
<evidence type="ECO:0000256" key="5">
    <source>
        <dbReference type="ARBA" id="ARBA00022552"/>
    </source>
</evidence>
<dbReference type="EMBL" id="JBAMIC010000008">
    <property type="protein sequence ID" value="KAK7103543.1"/>
    <property type="molecule type" value="Genomic_DNA"/>
</dbReference>
<name>A0AAN9BE72_9CAEN</name>
<dbReference type="GO" id="GO:0005655">
    <property type="term" value="C:nucleolar ribonuclease P complex"/>
    <property type="evidence" value="ECO:0007669"/>
    <property type="project" value="InterPro"/>
</dbReference>
<comment type="similarity">
    <text evidence="3 11">Belongs to the histone-like Alba family.</text>
</comment>
<evidence type="ECO:0000256" key="6">
    <source>
        <dbReference type="ARBA" id="ARBA00022694"/>
    </source>
</evidence>
<dbReference type="GO" id="GO:0001682">
    <property type="term" value="P:tRNA 5'-leader removal"/>
    <property type="evidence" value="ECO:0007669"/>
    <property type="project" value="InterPro"/>
</dbReference>